<dbReference type="InterPro" id="IPR021229">
    <property type="entry name" value="DUF2800"/>
</dbReference>
<proteinExistence type="predicted"/>
<gene>
    <name evidence="2" type="ORF">D3867_26320</name>
</gene>
<protein>
    <submittedName>
        <fullName evidence="2">DUF2800 domain-containing protein</fullName>
    </submittedName>
</protein>
<dbReference type="EMBL" id="CP032332">
    <property type="protein sequence ID" value="QCO05463.1"/>
    <property type="molecule type" value="Genomic_DNA"/>
</dbReference>
<geneLocation type="plasmid" evidence="2">
    <name>p2</name>
</geneLocation>
<evidence type="ECO:0000256" key="1">
    <source>
        <dbReference type="SAM" id="MobiDB-lite"/>
    </source>
</evidence>
<keyword evidence="2" id="KW-0614">Plasmid</keyword>
<organism evidence="2 3">
    <name type="scientific">Azospirillum brasilense</name>
    <dbReference type="NCBI Taxonomy" id="192"/>
    <lineage>
        <taxon>Bacteria</taxon>
        <taxon>Pseudomonadati</taxon>
        <taxon>Pseudomonadota</taxon>
        <taxon>Alphaproteobacteria</taxon>
        <taxon>Rhodospirillales</taxon>
        <taxon>Azospirillaceae</taxon>
        <taxon>Azospirillum</taxon>
    </lineage>
</organism>
<evidence type="ECO:0000313" key="2">
    <source>
        <dbReference type="EMBL" id="QCO05463.1"/>
    </source>
</evidence>
<evidence type="ECO:0000313" key="3">
    <source>
        <dbReference type="Proteomes" id="UP000298596"/>
    </source>
</evidence>
<reference evidence="2 3" key="1">
    <citation type="submission" date="2018-09" db="EMBL/GenBank/DDBJ databases">
        <title>Whole genome based analysis of evolution and adaptive divergence in Indian and Brazilian strains of Azospirillum brasilense.</title>
        <authorList>
            <person name="Singh C."/>
            <person name="Tripathi A.K."/>
        </authorList>
    </citation>
    <scope>NUCLEOTIDE SEQUENCE [LARGE SCALE GENOMIC DNA]</scope>
    <source>
        <strain evidence="2 3">MTCC4036</strain>
        <plasmid evidence="2 3">p2</plasmid>
    </source>
</reference>
<dbReference type="Pfam" id="PF10926">
    <property type="entry name" value="DUF2800"/>
    <property type="match status" value="1"/>
</dbReference>
<feature type="region of interest" description="Disordered" evidence="1">
    <location>
        <begin position="372"/>
        <end position="394"/>
    </location>
</feature>
<accession>A0A4D8Q852</accession>
<name>A0A4D8Q852_AZOBR</name>
<dbReference type="AlphaFoldDB" id="A0A4D8Q852"/>
<dbReference type="Gene3D" id="3.90.320.10">
    <property type="match status" value="1"/>
</dbReference>
<dbReference type="Proteomes" id="UP000298596">
    <property type="component" value="Plasmid p2"/>
</dbReference>
<dbReference type="InterPro" id="IPR011604">
    <property type="entry name" value="PDDEXK-like_dom_sf"/>
</dbReference>
<sequence>MAEHAVRPHASLGASGAYRWMACPGSIRMSDGVPERTSDYAKEGTAAHELAQACLEQNRDPIEFVDRSFNGVMVTDLMAAAVETYIKHARSMIEPGDLVLVEHRFSLEALTKGTAVEGVPMFGTADLVVYKRELRWLYVLDYKHGAGVPVEAKGNPQGRYYALGAALSLQDQGVNPVRVHIEIIQPRVAHFGDPPIRTESLDPMELIEWSADLLEAAERTLAADAPLSPGGHCRFCPAAAICPALQQHALVEAQAEFSPAGAVTIPPEPTRLTPEQVGRVLDAADTIEKWLGAVRAHAQGELEAGRAIPGWKLVGGKQGNREWSSETDAALELVGAGLSDDAIYEKKLISPTQAEKLIGKKAMADLSDLVTRKPGRPTLAPAGDKRPAITGGASADFTAIPA</sequence>